<feature type="domain" description="Serine aminopeptidase S33" evidence="3">
    <location>
        <begin position="26"/>
        <end position="237"/>
    </location>
</feature>
<comment type="caution">
    <text evidence="4">The sequence shown here is derived from an EMBL/GenBank/DDBJ whole genome shotgun (WGS) entry which is preliminary data.</text>
</comment>
<dbReference type="EMBL" id="PYXZ01000005">
    <property type="protein sequence ID" value="PUA80597.1"/>
    <property type="molecule type" value="Genomic_DNA"/>
</dbReference>
<dbReference type="PANTHER" id="PTHR43194:SF2">
    <property type="entry name" value="PEROXISOMAL MEMBRANE PROTEIN LPX1"/>
    <property type="match status" value="1"/>
</dbReference>
<sequence length="256" mass="27698">MLIKPTAEPFSATARPELTDGRRIGVLVSHGFTGSPASMRPWAESLAERGFAVELPLLPGHGTRWQELNKVGWSEWYAALTASFDKLLAENDAVAVCGLSLGGALVLRLAADRPEDVAGVVVVNPAVNTTRMDVKALPVLRFLVGSFPGIVNDIKKPGVDEFGYPKTPLKAAYSMMWHGWKPLRADLAKITSPMLLFKSVEDHVVDETSLAIIKKSVSSREFTQVSLPESYHVATLDNDAPTIFAESADFIARVAG</sequence>
<dbReference type="GO" id="GO:0052689">
    <property type="term" value="F:carboxylic ester hydrolase activity"/>
    <property type="evidence" value="ECO:0007669"/>
    <property type="project" value="InterPro"/>
</dbReference>
<feature type="site" description="Important for substrate specificity" evidence="2">
    <location>
        <position position="150"/>
    </location>
</feature>
<feature type="active site" description="Charge relay system" evidence="1">
    <location>
        <position position="202"/>
    </location>
</feature>
<dbReference type="InterPro" id="IPR029058">
    <property type="entry name" value="AB_hydrolase_fold"/>
</dbReference>
<dbReference type="Gene3D" id="3.40.50.1820">
    <property type="entry name" value="alpha/beta hydrolase"/>
    <property type="match status" value="1"/>
</dbReference>
<dbReference type="RefSeq" id="WP_108344791.1">
    <property type="nucleotide sequence ID" value="NZ_PYXZ01000005.1"/>
</dbReference>
<protein>
    <submittedName>
        <fullName evidence="4">Esterase</fullName>
    </submittedName>
</protein>
<dbReference type="PANTHER" id="PTHR43194">
    <property type="entry name" value="HYDROLASE ALPHA/BETA FOLD FAMILY"/>
    <property type="match status" value="1"/>
</dbReference>
<keyword evidence="5" id="KW-1185">Reference proteome</keyword>
<dbReference type="PIRSF" id="PIRSF017388">
    <property type="entry name" value="Esterase_lipase"/>
    <property type="match status" value="1"/>
</dbReference>
<evidence type="ECO:0000259" key="3">
    <source>
        <dbReference type="Pfam" id="PF12146"/>
    </source>
</evidence>
<name>A0A2R7YW06_9ACTN</name>
<dbReference type="InterPro" id="IPR050228">
    <property type="entry name" value="Carboxylesterase_BioH"/>
</dbReference>
<dbReference type="Proteomes" id="UP000244867">
    <property type="component" value="Unassembled WGS sequence"/>
</dbReference>
<feature type="active site" description="Nucleophile" evidence="1">
    <location>
        <position position="100"/>
    </location>
</feature>
<evidence type="ECO:0000313" key="4">
    <source>
        <dbReference type="EMBL" id="PUA80597.1"/>
    </source>
</evidence>
<proteinExistence type="predicted"/>
<dbReference type="SUPFAM" id="SSF53474">
    <property type="entry name" value="alpha/beta-Hydrolases"/>
    <property type="match status" value="1"/>
</dbReference>
<dbReference type="InterPro" id="IPR022742">
    <property type="entry name" value="Hydrolase_4"/>
</dbReference>
<organism evidence="4 5">
    <name type="scientific">Nocardioides currus</name>
    <dbReference type="NCBI Taxonomy" id="2133958"/>
    <lineage>
        <taxon>Bacteria</taxon>
        <taxon>Bacillati</taxon>
        <taxon>Actinomycetota</taxon>
        <taxon>Actinomycetes</taxon>
        <taxon>Propionibacteriales</taxon>
        <taxon>Nocardioidaceae</taxon>
        <taxon>Nocardioides</taxon>
    </lineage>
</organism>
<evidence type="ECO:0000256" key="2">
    <source>
        <dbReference type="PIRSR" id="PIRSR017388-3"/>
    </source>
</evidence>
<reference evidence="4 5" key="1">
    <citation type="submission" date="2018-03" db="EMBL/GenBank/DDBJ databases">
        <authorList>
            <person name="Keele B.F."/>
        </authorList>
    </citation>
    <scope>NUCLEOTIDE SEQUENCE [LARGE SCALE GENOMIC DNA]</scope>
    <source>
        <strain evidence="4 5">IB-3</strain>
    </source>
</reference>
<dbReference type="InterPro" id="IPR012354">
    <property type="entry name" value="Esterase_lipase"/>
</dbReference>
<evidence type="ECO:0000256" key="1">
    <source>
        <dbReference type="PIRSR" id="PIRSR017388-1"/>
    </source>
</evidence>
<dbReference type="OrthoDB" id="9786110at2"/>
<accession>A0A2R7YW06</accession>
<feature type="active site" description="Charge relay system" evidence="1">
    <location>
        <position position="232"/>
    </location>
</feature>
<dbReference type="AlphaFoldDB" id="A0A2R7YW06"/>
<gene>
    <name evidence="4" type="ORF">C7S10_12620</name>
</gene>
<evidence type="ECO:0000313" key="5">
    <source>
        <dbReference type="Proteomes" id="UP000244867"/>
    </source>
</evidence>
<dbReference type="Pfam" id="PF12146">
    <property type="entry name" value="Hydrolase_4"/>
    <property type="match status" value="1"/>
</dbReference>